<dbReference type="EMBL" id="ML006420">
    <property type="protein sequence ID" value="RKP16556.1"/>
    <property type="molecule type" value="Genomic_DNA"/>
</dbReference>
<sequence length="213" mass="24389">MIKGGHKKLVSLLQTLLEAYFQLLRSSRELFCTALFRKELLQFRVWPIPLEKCFQNNGVYDFRTHSLKSVLESISATSGGELLDHVLPFRLLSQNINEIPLIPIQENEFVIKTTKLNGIKNAITDQVAFKSENYSVIHLEKDEAAKEDNKEVLSILKQHKANIIDKIQEILQESRKRETKSISGIGMSDWRKISTALKRLKIITPGVVIHPTR</sequence>
<proteinExistence type="predicted"/>
<dbReference type="AlphaFoldDB" id="A0A4P9YBE1"/>
<dbReference type="Proteomes" id="UP000281549">
    <property type="component" value="Unassembled WGS sequence"/>
</dbReference>
<reference evidence="2" key="1">
    <citation type="journal article" date="2018" name="Nat. Microbiol.">
        <title>Leveraging single-cell genomics to expand the fungal tree of life.</title>
        <authorList>
            <person name="Ahrendt S.R."/>
            <person name="Quandt C.A."/>
            <person name="Ciobanu D."/>
            <person name="Clum A."/>
            <person name="Salamov A."/>
            <person name="Andreopoulos B."/>
            <person name="Cheng J.F."/>
            <person name="Woyke T."/>
            <person name="Pelin A."/>
            <person name="Henrissat B."/>
            <person name="Reynolds N.K."/>
            <person name="Benny G.L."/>
            <person name="Smith M.E."/>
            <person name="James T.Y."/>
            <person name="Grigoriev I.V."/>
        </authorList>
    </citation>
    <scope>NUCLEOTIDE SEQUENCE [LARGE SCALE GENOMIC DNA]</scope>
    <source>
        <strain evidence="2">CSF55</strain>
    </source>
</reference>
<evidence type="ECO:0000313" key="2">
    <source>
        <dbReference type="Proteomes" id="UP000281549"/>
    </source>
</evidence>
<evidence type="ECO:0000313" key="1">
    <source>
        <dbReference type="EMBL" id="RKP16556.1"/>
    </source>
</evidence>
<name>A0A4P9YBE1_ROZAC</name>
<accession>A0A4P9YBE1</accession>
<protein>
    <submittedName>
        <fullName evidence="1">Uncharacterized protein</fullName>
    </submittedName>
</protein>
<organism evidence="1 2">
    <name type="scientific">Rozella allomycis (strain CSF55)</name>
    <dbReference type="NCBI Taxonomy" id="988480"/>
    <lineage>
        <taxon>Eukaryota</taxon>
        <taxon>Fungi</taxon>
        <taxon>Fungi incertae sedis</taxon>
        <taxon>Cryptomycota</taxon>
        <taxon>Cryptomycota incertae sedis</taxon>
        <taxon>Rozella</taxon>
    </lineage>
</organism>
<gene>
    <name evidence="1" type="ORF">ROZALSC1DRAFT_25131</name>
</gene>